<dbReference type="InterPro" id="IPR014756">
    <property type="entry name" value="Ig_E-set"/>
</dbReference>
<feature type="repeat" description="Filamin" evidence="1">
    <location>
        <begin position="38"/>
        <end position="87"/>
    </location>
</feature>
<protein>
    <submittedName>
        <fullName evidence="2">Uncharacterized protein</fullName>
    </submittedName>
</protein>
<dbReference type="SUPFAM" id="SSF81296">
    <property type="entry name" value="E set domains"/>
    <property type="match status" value="1"/>
</dbReference>
<dbReference type="EMBL" id="CAJNOR010013556">
    <property type="protein sequence ID" value="CAF1673935.1"/>
    <property type="molecule type" value="Genomic_DNA"/>
</dbReference>
<proteinExistence type="predicted"/>
<dbReference type="Proteomes" id="UP000663828">
    <property type="component" value="Unassembled WGS sequence"/>
</dbReference>
<keyword evidence="3" id="KW-1185">Reference proteome</keyword>
<dbReference type="PROSITE" id="PS50194">
    <property type="entry name" value="FILAMIN_REPEAT"/>
    <property type="match status" value="1"/>
</dbReference>
<gene>
    <name evidence="2" type="ORF">XAT740_LOCUS59222</name>
</gene>
<dbReference type="Gene3D" id="2.60.40.10">
    <property type="entry name" value="Immunoglobulins"/>
    <property type="match status" value="1"/>
</dbReference>
<dbReference type="AlphaFoldDB" id="A0A816GDR8"/>
<evidence type="ECO:0000313" key="2">
    <source>
        <dbReference type="EMBL" id="CAF1673935.1"/>
    </source>
</evidence>
<dbReference type="InterPro" id="IPR017868">
    <property type="entry name" value="Filamin/ABP280_repeat-like"/>
</dbReference>
<sequence length="186" mass="21362">SRRYPFKVFLQHPYPLTNIDVHLLIDLPHIAYVHVTINGTEIPLQAARRNDDTFLLKFRPITAGDYSIILKDFLEQPIPGSPFIFPVYNPSSVHFEASNRLQPINDCHLICNIDKAGPGKFFVMVYSQIEENQFHPIIIPIHIHPLPSNHIRISISPPKIGTYRIYTAYRNIPINDAKKKRNVFGA</sequence>
<comment type="caution">
    <text evidence="2">The sequence shown here is derived from an EMBL/GenBank/DDBJ whole genome shotgun (WGS) entry which is preliminary data.</text>
</comment>
<evidence type="ECO:0000313" key="3">
    <source>
        <dbReference type="Proteomes" id="UP000663828"/>
    </source>
</evidence>
<name>A0A816GDR8_ADIRI</name>
<evidence type="ECO:0000256" key="1">
    <source>
        <dbReference type="PROSITE-ProRule" id="PRU00087"/>
    </source>
</evidence>
<dbReference type="SMART" id="SM00557">
    <property type="entry name" value="IG_FLMN"/>
    <property type="match status" value="1"/>
</dbReference>
<accession>A0A816GDR8</accession>
<reference evidence="2" key="1">
    <citation type="submission" date="2021-02" db="EMBL/GenBank/DDBJ databases">
        <authorList>
            <person name="Nowell W R."/>
        </authorList>
    </citation>
    <scope>NUCLEOTIDE SEQUENCE</scope>
</reference>
<organism evidence="2 3">
    <name type="scientific">Adineta ricciae</name>
    <name type="common">Rotifer</name>
    <dbReference type="NCBI Taxonomy" id="249248"/>
    <lineage>
        <taxon>Eukaryota</taxon>
        <taxon>Metazoa</taxon>
        <taxon>Spiralia</taxon>
        <taxon>Gnathifera</taxon>
        <taxon>Rotifera</taxon>
        <taxon>Eurotatoria</taxon>
        <taxon>Bdelloidea</taxon>
        <taxon>Adinetida</taxon>
        <taxon>Adinetidae</taxon>
        <taxon>Adineta</taxon>
    </lineage>
</organism>
<dbReference type="InterPro" id="IPR001298">
    <property type="entry name" value="Filamin/ABP280_rpt"/>
</dbReference>
<dbReference type="InterPro" id="IPR013783">
    <property type="entry name" value="Ig-like_fold"/>
</dbReference>
<feature type="non-terminal residue" evidence="2">
    <location>
        <position position="1"/>
    </location>
</feature>